<gene>
    <name evidence="1" type="ORF">S06H3_25260</name>
</gene>
<comment type="caution">
    <text evidence="1">The sequence shown here is derived from an EMBL/GenBank/DDBJ whole genome shotgun (WGS) entry which is preliminary data.</text>
</comment>
<protein>
    <submittedName>
        <fullName evidence="1">Uncharacterized protein</fullName>
    </submittedName>
</protein>
<feature type="non-terminal residue" evidence="1">
    <location>
        <position position="1"/>
    </location>
</feature>
<name>X1MKI5_9ZZZZ</name>
<evidence type="ECO:0000313" key="1">
    <source>
        <dbReference type="EMBL" id="GAI32147.1"/>
    </source>
</evidence>
<sequence length="35" mass="4076">WLLIKAGMNALYLDRSNTKKGKFIINNLTEIKRVI</sequence>
<organism evidence="1">
    <name type="scientific">marine sediment metagenome</name>
    <dbReference type="NCBI Taxonomy" id="412755"/>
    <lineage>
        <taxon>unclassified sequences</taxon>
        <taxon>metagenomes</taxon>
        <taxon>ecological metagenomes</taxon>
    </lineage>
</organism>
<accession>X1MKI5</accession>
<proteinExistence type="predicted"/>
<dbReference type="EMBL" id="BARV01014534">
    <property type="protein sequence ID" value="GAI32147.1"/>
    <property type="molecule type" value="Genomic_DNA"/>
</dbReference>
<reference evidence="1" key="1">
    <citation type="journal article" date="2014" name="Front. Microbiol.">
        <title>High frequency of phylogenetically diverse reductive dehalogenase-homologous genes in deep subseafloor sedimentary metagenomes.</title>
        <authorList>
            <person name="Kawai M."/>
            <person name="Futagami T."/>
            <person name="Toyoda A."/>
            <person name="Takaki Y."/>
            <person name="Nishi S."/>
            <person name="Hori S."/>
            <person name="Arai W."/>
            <person name="Tsubouchi T."/>
            <person name="Morono Y."/>
            <person name="Uchiyama I."/>
            <person name="Ito T."/>
            <person name="Fujiyama A."/>
            <person name="Inagaki F."/>
            <person name="Takami H."/>
        </authorList>
    </citation>
    <scope>NUCLEOTIDE SEQUENCE</scope>
    <source>
        <strain evidence="1">Expedition CK06-06</strain>
    </source>
</reference>
<dbReference type="AlphaFoldDB" id="X1MKI5"/>